<dbReference type="EMBL" id="SDMK01000005">
    <property type="protein sequence ID" value="RXS93488.1"/>
    <property type="molecule type" value="Genomic_DNA"/>
</dbReference>
<dbReference type="PANTHER" id="PTHR37944:SF1">
    <property type="entry name" value="PORIN B"/>
    <property type="match status" value="1"/>
</dbReference>
<sequence length="409" mass="45096">MIPSEPQRNARFQPQAIPAIFPEGQPIQQELDAIAGPMAKIPADPLYQRDPLGWPLKPFRTAGNWAAKTSHINFGATYTFLNQYATVTPESVRHDQLSGRLDLNGNWAVYSSESTAGSIGLLVRSGTNIGMSQQWNLSDQLGSGLYLNCLQGGGEQEPITLNILYWRQDFLARRLSFYVGKLHPNQHISLSMFNNDERTQFLNGENDGDLAIASDGTYAGGAAMEFQATPRLFVHALAVDTEGAQQRNIGTLADRKYLEAIEVGWFKGFPGSKWVNYRGVLWRNDTKTLGSGHGGGIGFDHEFANGWAPFGRFTQATDKGTATKQIESVGVVNTKPFGRQGDFFGTAFNWTKPSTGQGKRQEGVIETFYRLRLTTSMEVGPDMEVSIHPTNAAKAYSTVLMGARMRIIF</sequence>
<dbReference type="AlphaFoldDB" id="A0A4V1NUU8"/>
<evidence type="ECO:0000313" key="4">
    <source>
        <dbReference type="Proteomes" id="UP000290253"/>
    </source>
</evidence>
<dbReference type="InterPro" id="IPR052932">
    <property type="entry name" value="OprB_Porin"/>
</dbReference>
<evidence type="ECO:0000313" key="3">
    <source>
        <dbReference type="EMBL" id="RXS93488.1"/>
    </source>
</evidence>
<dbReference type="GO" id="GO:0016020">
    <property type="term" value="C:membrane"/>
    <property type="evidence" value="ECO:0007669"/>
    <property type="project" value="InterPro"/>
</dbReference>
<evidence type="ECO:0000256" key="2">
    <source>
        <dbReference type="RuleBase" id="RU363072"/>
    </source>
</evidence>
<dbReference type="OrthoDB" id="104046at2"/>
<dbReference type="GO" id="GO:0008643">
    <property type="term" value="P:carbohydrate transport"/>
    <property type="evidence" value="ECO:0007669"/>
    <property type="project" value="InterPro"/>
</dbReference>
<proteinExistence type="inferred from homology"/>
<dbReference type="InterPro" id="IPR007049">
    <property type="entry name" value="Carb-sel_porin_OprB"/>
</dbReference>
<organism evidence="3 4">
    <name type="scientific">Silvibacterium dinghuense</name>
    <dbReference type="NCBI Taxonomy" id="1560006"/>
    <lineage>
        <taxon>Bacteria</taxon>
        <taxon>Pseudomonadati</taxon>
        <taxon>Acidobacteriota</taxon>
        <taxon>Terriglobia</taxon>
        <taxon>Terriglobales</taxon>
        <taxon>Acidobacteriaceae</taxon>
        <taxon>Silvibacterium</taxon>
    </lineage>
</organism>
<protein>
    <submittedName>
        <fullName evidence="3">Porin</fullName>
    </submittedName>
</protein>
<comment type="similarity">
    <text evidence="1 2">Belongs to the OprB family.</text>
</comment>
<dbReference type="Proteomes" id="UP000290253">
    <property type="component" value="Unassembled WGS sequence"/>
</dbReference>
<dbReference type="Pfam" id="PF04966">
    <property type="entry name" value="OprB"/>
    <property type="match status" value="1"/>
</dbReference>
<name>A0A4V1NUU8_9BACT</name>
<dbReference type="InterPro" id="IPR038673">
    <property type="entry name" value="OprB_sf"/>
</dbReference>
<evidence type="ECO:0000256" key="1">
    <source>
        <dbReference type="ARBA" id="ARBA00008769"/>
    </source>
</evidence>
<gene>
    <name evidence="3" type="ORF">ESZ00_18085</name>
</gene>
<keyword evidence="4" id="KW-1185">Reference proteome</keyword>
<comment type="caution">
    <text evidence="3">The sequence shown here is derived from an EMBL/GenBank/DDBJ whole genome shotgun (WGS) entry which is preliminary data.</text>
</comment>
<dbReference type="GO" id="GO:0015288">
    <property type="term" value="F:porin activity"/>
    <property type="evidence" value="ECO:0007669"/>
    <property type="project" value="InterPro"/>
</dbReference>
<dbReference type="Gene3D" id="2.40.160.180">
    <property type="entry name" value="Carbohydrate-selective porin OprB"/>
    <property type="match status" value="1"/>
</dbReference>
<dbReference type="PANTHER" id="PTHR37944">
    <property type="entry name" value="PORIN B"/>
    <property type="match status" value="1"/>
</dbReference>
<accession>A0A4V1NUU8</accession>
<reference evidence="3 4" key="1">
    <citation type="journal article" date="2016" name="Int. J. Syst. Evol. Microbiol.">
        <title>Acidipila dinghuensis sp. nov., an acidobacterium isolated from forest soil.</title>
        <authorList>
            <person name="Jiang Y.W."/>
            <person name="Wang J."/>
            <person name="Chen M.H."/>
            <person name="Lv Y.Y."/>
            <person name="Qiu L.H."/>
        </authorList>
    </citation>
    <scope>NUCLEOTIDE SEQUENCE [LARGE SCALE GENOMIC DNA]</scope>
    <source>
        <strain evidence="3 4">DHOF10</strain>
    </source>
</reference>